<gene>
    <name evidence="1" type="ORF">NFI95_04360</name>
</gene>
<evidence type="ECO:0000313" key="1">
    <source>
        <dbReference type="EMBL" id="MCQ8277679.1"/>
    </source>
</evidence>
<reference evidence="1 2" key="1">
    <citation type="submission" date="2022-06" db="EMBL/GenBank/DDBJ databases">
        <title>Endosaccharibacter gen. nov., sp. nov., endophytic bacteria isolated from sugarcane.</title>
        <authorList>
            <person name="Pitiwittayakul N."/>
            <person name="Yukphan P."/>
            <person name="Charoenyingcharoen P."/>
            <person name="Tanasupawat S."/>
        </authorList>
    </citation>
    <scope>NUCLEOTIDE SEQUENCE [LARGE SCALE GENOMIC DNA]</scope>
    <source>
        <strain evidence="1 2">KSS8</strain>
    </source>
</reference>
<comment type="caution">
    <text evidence="1">The sequence shown here is derived from an EMBL/GenBank/DDBJ whole genome shotgun (WGS) entry which is preliminary data.</text>
</comment>
<sequence length="76" mass="7994">MLSKVLTDALDLVEAAVRDAPEDGTASDDVIANVLVRRREPFQAEEVATSPALTSVHTPIADCASYDLLRGGRAAA</sequence>
<protein>
    <submittedName>
        <fullName evidence="1">Uncharacterized protein</fullName>
    </submittedName>
</protein>
<organism evidence="1 2">
    <name type="scientific">Endosaccharibacter trunci</name>
    <dbReference type="NCBI Taxonomy" id="2812733"/>
    <lineage>
        <taxon>Bacteria</taxon>
        <taxon>Pseudomonadati</taxon>
        <taxon>Pseudomonadota</taxon>
        <taxon>Alphaproteobacteria</taxon>
        <taxon>Acetobacterales</taxon>
        <taxon>Acetobacteraceae</taxon>
        <taxon>Endosaccharibacter</taxon>
    </lineage>
</organism>
<accession>A0ABT1W480</accession>
<dbReference type="RefSeq" id="WP_422863119.1">
    <property type="nucleotide sequence ID" value="NZ_JAMSKV010000002.1"/>
</dbReference>
<keyword evidence="2" id="KW-1185">Reference proteome</keyword>
<evidence type="ECO:0000313" key="2">
    <source>
        <dbReference type="Proteomes" id="UP001524587"/>
    </source>
</evidence>
<proteinExistence type="predicted"/>
<dbReference type="Proteomes" id="UP001524587">
    <property type="component" value="Unassembled WGS sequence"/>
</dbReference>
<name>A0ABT1W480_9PROT</name>
<dbReference type="EMBL" id="JAMSKV010000002">
    <property type="protein sequence ID" value="MCQ8277679.1"/>
    <property type="molecule type" value="Genomic_DNA"/>
</dbReference>